<evidence type="ECO:0000256" key="1">
    <source>
        <dbReference type="SAM" id="Phobius"/>
    </source>
</evidence>
<reference evidence="2" key="1">
    <citation type="journal article" date="2021" name="Proc. Natl. Acad. Sci. U.S.A.">
        <title>A Catalog of Tens of Thousands of Viruses from Human Metagenomes Reveals Hidden Associations with Chronic Diseases.</title>
        <authorList>
            <person name="Tisza M.J."/>
            <person name="Buck C.B."/>
        </authorList>
    </citation>
    <scope>NUCLEOTIDE SEQUENCE</scope>
    <source>
        <strain evidence="2">Ct17O1</strain>
    </source>
</reference>
<protein>
    <submittedName>
        <fullName evidence="2">SMODS and SLOG-associating 2TM effector domain family 5</fullName>
    </submittedName>
</protein>
<keyword evidence="1" id="KW-0472">Membrane</keyword>
<sequence>MEGKNRTNLVFELYYSYNLENLNYHLNDRLNKLLITIQLLLSSAVFGDLGQFFPHLNINIIIGFILAILSVLSLVYGFGEKAALSKVAKAQYQPLFKRYSTMTDEELNQALITSDLLNNNITGALTDIAYKRASIQLELEDDTELSCCQLFVAKFCGEKF</sequence>
<dbReference type="EMBL" id="BK015448">
    <property type="protein sequence ID" value="DAE07358.1"/>
    <property type="molecule type" value="Genomic_DNA"/>
</dbReference>
<name>A0A8S5PJW6_9VIRU</name>
<feature type="transmembrane region" description="Helical" evidence="1">
    <location>
        <begin position="33"/>
        <end position="52"/>
    </location>
</feature>
<keyword evidence="1" id="KW-0812">Transmembrane</keyword>
<organism evidence="2">
    <name type="scientific">Phage sp. ct17O1</name>
    <dbReference type="NCBI Taxonomy" id="2825789"/>
    <lineage>
        <taxon>Viruses</taxon>
    </lineage>
</organism>
<feature type="transmembrane region" description="Helical" evidence="1">
    <location>
        <begin position="58"/>
        <end position="79"/>
    </location>
</feature>
<keyword evidence="1" id="KW-1133">Transmembrane helix</keyword>
<accession>A0A8S5PJW6</accession>
<evidence type="ECO:0000313" key="2">
    <source>
        <dbReference type="EMBL" id="DAE07358.1"/>
    </source>
</evidence>
<proteinExistence type="predicted"/>